<protein>
    <submittedName>
        <fullName evidence="1">Uncharacterized protein</fullName>
    </submittedName>
</protein>
<evidence type="ECO:0000313" key="1">
    <source>
        <dbReference type="EMBL" id="OMJ95325.1"/>
    </source>
</evidence>
<name>A0A1R2D240_9CILI</name>
<sequence>MKKFYRSQDGCLTTESVAEEVAKNFDRFRVKYNTPFKPRAPTPPRGRNSLPREIIQLSTLQSRYSSVDSTNIFVLKVPFGSVSYLNQIPQLQRFNITKYKGQRKSRMNFAYRRHRRSESLEFGDFK</sequence>
<reference evidence="1 2" key="1">
    <citation type="submission" date="2016-11" db="EMBL/GenBank/DDBJ databases">
        <title>The macronuclear genome of Stentor coeruleus: a giant cell with tiny introns.</title>
        <authorList>
            <person name="Slabodnick M."/>
            <person name="Ruby J.G."/>
            <person name="Reiff S.B."/>
            <person name="Swart E.C."/>
            <person name="Gosai S."/>
            <person name="Prabakaran S."/>
            <person name="Witkowska E."/>
            <person name="Larue G.E."/>
            <person name="Fisher S."/>
            <person name="Freeman R.M."/>
            <person name="Gunawardena J."/>
            <person name="Chu W."/>
            <person name="Stover N.A."/>
            <person name="Gregory B.D."/>
            <person name="Nowacki M."/>
            <person name="Derisi J."/>
            <person name="Roy S.W."/>
            <person name="Marshall W.F."/>
            <person name="Sood P."/>
        </authorList>
    </citation>
    <scope>NUCLEOTIDE SEQUENCE [LARGE SCALE GENOMIC DNA]</scope>
    <source>
        <strain evidence="1">WM001</strain>
    </source>
</reference>
<dbReference type="AlphaFoldDB" id="A0A1R2D240"/>
<proteinExistence type="predicted"/>
<keyword evidence="2" id="KW-1185">Reference proteome</keyword>
<dbReference type="EMBL" id="MPUH01000014">
    <property type="protein sequence ID" value="OMJ95325.1"/>
    <property type="molecule type" value="Genomic_DNA"/>
</dbReference>
<comment type="caution">
    <text evidence="1">The sequence shown here is derived from an EMBL/GenBank/DDBJ whole genome shotgun (WGS) entry which is preliminary data.</text>
</comment>
<evidence type="ECO:0000313" key="2">
    <source>
        <dbReference type="Proteomes" id="UP000187209"/>
    </source>
</evidence>
<gene>
    <name evidence="1" type="ORF">SteCoe_1387</name>
</gene>
<dbReference type="Proteomes" id="UP000187209">
    <property type="component" value="Unassembled WGS sequence"/>
</dbReference>
<organism evidence="1 2">
    <name type="scientific">Stentor coeruleus</name>
    <dbReference type="NCBI Taxonomy" id="5963"/>
    <lineage>
        <taxon>Eukaryota</taxon>
        <taxon>Sar</taxon>
        <taxon>Alveolata</taxon>
        <taxon>Ciliophora</taxon>
        <taxon>Postciliodesmatophora</taxon>
        <taxon>Heterotrichea</taxon>
        <taxon>Heterotrichida</taxon>
        <taxon>Stentoridae</taxon>
        <taxon>Stentor</taxon>
    </lineage>
</organism>
<accession>A0A1R2D240</accession>